<dbReference type="RefSeq" id="WP_310057417.1">
    <property type="nucleotide sequence ID" value="NZ_JAVDVQ010000009.1"/>
</dbReference>
<evidence type="ECO:0000313" key="3">
    <source>
        <dbReference type="Proteomes" id="UP001252243"/>
    </source>
</evidence>
<accession>A0ABU1UD84</accession>
<dbReference type="Pfam" id="PF13020">
    <property type="entry name" value="NOV_C"/>
    <property type="match status" value="1"/>
</dbReference>
<dbReference type="InterPro" id="IPR024975">
    <property type="entry name" value="NOV_C"/>
</dbReference>
<evidence type="ECO:0000313" key="2">
    <source>
        <dbReference type="EMBL" id="MDR7083149.1"/>
    </source>
</evidence>
<feature type="domain" description="Protein NO VEIN C-terminal" evidence="1">
    <location>
        <begin position="160"/>
        <end position="226"/>
    </location>
</feature>
<protein>
    <recommendedName>
        <fullName evidence="1">Protein NO VEIN C-terminal domain-containing protein</fullName>
    </recommendedName>
</protein>
<reference evidence="2 3" key="1">
    <citation type="submission" date="2023-07" db="EMBL/GenBank/DDBJ databases">
        <title>Sorghum-associated microbial communities from plants grown in Nebraska, USA.</title>
        <authorList>
            <person name="Schachtman D."/>
        </authorList>
    </citation>
    <scope>NUCLEOTIDE SEQUENCE [LARGE SCALE GENOMIC DNA]</scope>
    <source>
        <strain evidence="2 3">BE167</strain>
    </source>
</reference>
<keyword evidence="3" id="KW-1185">Reference proteome</keyword>
<gene>
    <name evidence="2" type="ORF">J2X01_002442</name>
</gene>
<evidence type="ECO:0000259" key="1">
    <source>
        <dbReference type="Pfam" id="PF13020"/>
    </source>
</evidence>
<name>A0ABU1UD84_9MICC</name>
<proteinExistence type="predicted"/>
<sequence>MVINIRLSDRTTATSDDPLGRDWYGYDPGATPEQLWANNRGDWFLDKKRIASERWAALNYLGEIVLVAELNDPAHEIVTGTDTGRPKKALIGRVLADGHSIHQVLMGTQVEYPPGSRNSILYRPDPETAVAANAGPAEARDLAGAGGQGLQMDADVRRAIENAAQDRLMRHYRDRGWTVTDTRQNRPYDAVAVRDTERIYLEAKGTQSKGDSVIVTRNEVGHARQHPGLCMMGVWSGMRLVDGEVDPRAGDFRIIDFDPEDRQLRPRDFDWRWVDP</sequence>
<comment type="caution">
    <text evidence="2">The sequence shown here is derived from an EMBL/GenBank/DDBJ whole genome shotgun (WGS) entry which is preliminary data.</text>
</comment>
<organism evidence="2 3">
    <name type="scientific">Arthrobacter ginsengisoli</name>
    <dbReference type="NCBI Taxonomy" id="1356565"/>
    <lineage>
        <taxon>Bacteria</taxon>
        <taxon>Bacillati</taxon>
        <taxon>Actinomycetota</taxon>
        <taxon>Actinomycetes</taxon>
        <taxon>Micrococcales</taxon>
        <taxon>Micrococcaceae</taxon>
        <taxon>Arthrobacter</taxon>
    </lineage>
</organism>
<dbReference type="EMBL" id="JAVDVQ010000009">
    <property type="protein sequence ID" value="MDR7083149.1"/>
    <property type="molecule type" value="Genomic_DNA"/>
</dbReference>
<dbReference type="Proteomes" id="UP001252243">
    <property type="component" value="Unassembled WGS sequence"/>
</dbReference>